<dbReference type="SUPFAM" id="SSF48726">
    <property type="entry name" value="Immunoglobulin"/>
    <property type="match status" value="1"/>
</dbReference>
<dbReference type="GO" id="GO:0007420">
    <property type="term" value="P:brain development"/>
    <property type="evidence" value="ECO:0007669"/>
    <property type="project" value="TreeGrafter"/>
</dbReference>
<dbReference type="Pfam" id="PF13927">
    <property type="entry name" value="Ig_3"/>
    <property type="match status" value="1"/>
</dbReference>
<name>A0A7K6NTV9_PEDTO</name>
<feature type="domain" description="Ig-like" evidence="3">
    <location>
        <begin position="1"/>
        <end position="65"/>
    </location>
</feature>
<dbReference type="Proteomes" id="UP000565207">
    <property type="component" value="Unassembled WGS sequence"/>
</dbReference>
<dbReference type="GO" id="GO:0098632">
    <property type="term" value="F:cell-cell adhesion mediator activity"/>
    <property type="evidence" value="ECO:0007669"/>
    <property type="project" value="TreeGrafter"/>
</dbReference>
<dbReference type="PANTHER" id="PTHR44170:SF38">
    <property type="entry name" value="CONTACTIN 6"/>
    <property type="match status" value="1"/>
</dbReference>
<organism evidence="4 5">
    <name type="scientific">Pedionomus torquatus</name>
    <name type="common">Plains-wanderer</name>
    <dbReference type="NCBI Taxonomy" id="227192"/>
    <lineage>
        <taxon>Eukaryota</taxon>
        <taxon>Metazoa</taxon>
        <taxon>Chordata</taxon>
        <taxon>Craniata</taxon>
        <taxon>Vertebrata</taxon>
        <taxon>Euteleostomi</taxon>
        <taxon>Archelosauria</taxon>
        <taxon>Archosauria</taxon>
        <taxon>Dinosauria</taxon>
        <taxon>Saurischia</taxon>
        <taxon>Theropoda</taxon>
        <taxon>Coelurosauria</taxon>
        <taxon>Aves</taxon>
        <taxon>Neognathae</taxon>
        <taxon>Neoaves</taxon>
        <taxon>Charadriiformes</taxon>
        <taxon>Pedionomidae</taxon>
        <taxon>Pedionomus</taxon>
    </lineage>
</organism>
<protein>
    <submittedName>
        <fullName evidence="4">CNTN6 protein</fullName>
    </submittedName>
</protein>
<dbReference type="InterPro" id="IPR013783">
    <property type="entry name" value="Ig-like_fold"/>
</dbReference>
<keyword evidence="5" id="KW-1185">Reference proteome</keyword>
<dbReference type="GO" id="GO:0030424">
    <property type="term" value="C:axon"/>
    <property type="evidence" value="ECO:0007669"/>
    <property type="project" value="TreeGrafter"/>
</dbReference>
<evidence type="ECO:0000313" key="5">
    <source>
        <dbReference type="Proteomes" id="UP000565207"/>
    </source>
</evidence>
<dbReference type="Gene3D" id="2.60.40.10">
    <property type="entry name" value="Immunoglobulins"/>
    <property type="match status" value="1"/>
</dbReference>
<keyword evidence="1" id="KW-0677">Repeat</keyword>
<feature type="non-terminal residue" evidence="4">
    <location>
        <position position="1"/>
    </location>
</feature>
<evidence type="ECO:0000256" key="2">
    <source>
        <dbReference type="ARBA" id="ARBA00023157"/>
    </source>
</evidence>
<keyword evidence="2" id="KW-1015">Disulfide bond</keyword>
<evidence type="ECO:0000313" key="4">
    <source>
        <dbReference type="EMBL" id="NWW52452.1"/>
    </source>
</evidence>
<dbReference type="InterPro" id="IPR007110">
    <property type="entry name" value="Ig-like_dom"/>
</dbReference>
<dbReference type="AlphaFoldDB" id="A0A7K6NTV9"/>
<dbReference type="InterPro" id="IPR036179">
    <property type="entry name" value="Ig-like_dom_sf"/>
</dbReference>
<feature type="non-terminal residue" evidence="4">
    <location>
        <position position="104"/>
    </location>
</feature>
<proteinExistence type="predicted"/>
<reference evidence="4 5" key="1">
    <citation type="submission" date="2019-09" db="EMBL/GenBank/DDBJ databases">
        <title>Bird 10,000 Genomes (B10K) Project - Family phase.</title>
        <authorList>
            <person name="Zhang G."/>
        </authorList>
    </citation>
    <scope>NUCLEOTIDE SEQUENCE [LARGE SCALE GENOMIC DNA]</scope>
    <source>
        <strain evidence="4">B10K-DU-029-80</strain>
        <tissue evidence="4">Muscle</tissue>
    </source>
</reference>
<evidence type="ECO:0000259" key="3">
    <source>
        <dbReference type="PROSITE" id="PS50835"/>
    </source>
</evidence>
<comment type="caution">
    <text evidence="4">The sequence shown here is derived from an EMBL/GenBank/DDBJ whole genome shotgun (WGS) entry which is preliminary data.</text>
</comment>
<dbReference type="PANTHER" id="PTHR44170">
    <property type="entry name" value="PROTEIN SIDEKICK"/>
    <property type="match status" value="1"/>
</dbReference>
<evidence type="ECO:0000256" key="1">
    <source>
        <dbReference type="ARBA" id="ARBA00022737"/>
    </source>
</evidence>
<dbReference type="GO" id="GO:0005886">
    <property type="term" value="C:plasma membrane"/>
    <property type="evidence" value="ECO:0007669"/>
    <property type="project" value="TreeGrafter"/>
</dbReference>
<dbReference type="GO" id="GO:0007411">
    <property type="term" value="P:axon guidance"/>
    <property type="evidence" value="ECO:0007669"/>
    <property type="project" value="TreeGrafter"/>
</dbReference>
<dbReference type="EMBL" id="VZRU01016605">
    <property type="protein sequence ID" value="NWW52452.1"/>
    <property type="molecule type" value="Genomic_DNA"/>
</dbReference>
<accession>A0A7K6NTV9</accession>
<gene>
    <name evidence="4" type="primary">Cntn6_0</name>
    <name evidence="4" type="ORF">PEDTOR_R04429</name>
</gene>
<sequence length="104" mass="11471">PGLSYTWIFNNNTLYVQEDGRRFVSQETGNLYIAKVEASDVGNYTCVVTNPEAEQSARGPPTPLTLRSDGVMGEYEPKIEVRFPETTYAAKGSSVKLECFALGK</sequence>
<dbReference type="PROSITE" id="PS50835">
    <property type="entry name" value="IG_LIKE"/>
    <property type="match status" value="1"/>
</dbReference>